<evidence type="ECO:0000313" key="3">
    <source>
        <dbReference type="Proteomes" id="UP001185984"/>
    </source>
</evidence>
<evidence type="ECO:0000313" key="2">
    <source>
        <dbReference type="EMBL" id="MDV5822284.1"/>
    </source>
</evidence>
<dbReference type="EMBL" id="JAPTHD010000001">
    <property type="protein sequence ID" value="MDV5822284.1"/>
    <property type="molecule type" value="Genomic_DNA"/>
</dbReference>
<dbReference type="RefSeq" id="WP_317515505.1">
    <property type="nucleotide sequence ID" value="NZ_JAPTHD010000001.1"/>
</dbReference>
<name>A0ABU3ZRY7_9SPHN</name>
<evidence type="ECO:0000256" key="1">
    <source>
        <dbReference type="SAM" id="MobiDB-lite"/>
    </source>
</evidence>
<comment type="caution">
    <text evidence="2">The sequence shown here is derived from an EMBL/GenBank/DDBJ whole genome shotgun (WGS) entry which is preliminary data.</text>
</comment>
<sequence length="112" mass="11817">MIALLVGLASKNWRIAVAAGFGFAFCWPVASCQGKREAQAAYALKVQAAAEKVKAAASKAELAAALADMARASKSKEEAQELREIINETQSDAGVGPATSALLGELRKRRNR</sequence>
<gene>
    <name evidence="2" type="ORF">O0R41_01520</name>
</gene>
<keyword evidence="3" id="KW-1185">Reference proteome</keyword>
<accession>A0ABU3ZRY7</accession>
<reference evidence="3" key="1">
    <citation type="journal article" date="2022" name="J Environ Chem Eng">
        <title>Biodegradation of petroleum oil using a constructed nonpathogenic and heavy metal-tolerant bacterial consortium isolated from marine sponges.</title>
        <authorList>
            <person name="Dechsakulwatana C."/>
            <person name="Rungsihiranrut A."/>
            <person name="Muangchinda C."/>
            <person name="Ningthoujam R."/>
            <person name="Klankeo P."/>
            <person name="Pinyakong O."/>
        </authorList>
    </citation>
    <scope>NUCLEOTIDE SEQUENCE [LARGE SCALE GENOMIC DNA]</scope>
    <source>
        <strain evidence="3">MO2-4</strain>
    </source>
</reference>
<organism evidence="2 3">
    <name type="scientific">Sphingobium naphthae</name>
    <dbReference type="NCBI Taxonomy" id="1886786"/>
    <lineage>
        <taxon>Bacteria</taxon>
        <taxon>Pseudomonadati</taxon>
        <taxon>Pseudomonadota</taxon>
        <taxon>Alphaproteobacteria</taxon>
        <taxon>Sphingomonadales</taxon>
        <taxon>Sphingomonadaceae</taxon>
        <taxon>Sphingobium</taxon>
    </lineage>
</organism>
<dbReference type="Proteomes" id="UP001185984">
    <property type="component" value="Unassembled WGS sequence"/>
</dbReference>
<feature type="region of interest" description="Disordered" evidence="1">
    <location>
        <begin position="89"/>
        <end position="112"/>
    </location>
</feature>
<proteinExistence type="predicted"/>
<protein>
    <submittedName>
        <fullName evidence="2">Uncharacterized protein</fullName>
    </submittedName>
</protein>